<proteinExistence type="predicted"/>
<keyword evidence="1" id="KW-0472">Membrane</keyword>
<evidence type="ECO:0000256" key="1">
    <source>
        <dbReference type="SAM" id="Phobius"/>
    </source>
</evidence>
<dbReference type="Proteomes" id="UP000003598">
    <property type="component" value="Unassembled WGS sequence"/>
</dbReference>
<gene>
    <name evidence="2" type="ORF">HMPREF9441_02234</name>
</gene>
<dbReference type="HOGENOM" id="CLU_2956411_0_0_10"/>
<evidence type="ECO:0000313" key="2">
    <source>
        <dbReference type="EMBL" id="EHG99915.1"/>
    </source>
</evidence>
<sequence>MNRCGCKVRNIFCNCVQKHVVLYGTSEECQVYKSPKQAKQSLFWGILQWILFVSLLWFV</sequence>
<dbReference type="EMBL" id="AFFY01000029">
    <property type="protein sequence ID" value="EHG99915.1"/>
    <property type="molecule type" value="Genomic_DNA"/>
</dbReference>
<evidence type="ECO:0000313" key="3">
    <source>
        <dbReference type="Proteomes" id="UP000003598"/>
    </source>
</evidence>
<organism evidence="2 3">
    <name type="scientific">Paraprevotella clara YIT 11840</name>
    <dbReference type="NCBI Taxonomy" id="762968"/>
    <lineage>
        <taxon>Bacteria</taxon>
        <taxon>Pseudomonadati</taxon>
        <taxon>Bacteroidota</taxon>
        <taxon>Bacteroidia</taxon>
        <taxon>Bacteroidales</taxon>
        <taxon>Prevotellaceae</taxon>
        <taxon>Paraprevotella</taxon>
    </lineage>
</organism>
<keyword evidence="1" id="KW-0812">Transmembrane</keyword>
<name>G5SS84_9BACT</name>
<reference evidence="2 3" key="1">
    <citation type="submission" date="2011-03" db="EMBL/GenBank/DDBJ databases">
        <authorList>
            <person name="Weinstock G."/>
            <person name="Sodergren E."/>
            <person name="Clifton S."/>
            <person name="Fulton L."/>
            <person name="Fulton B."/>
            <person name="Courtney L."/>
            <person name="Fronick C."/>
            <person name="Harrison M."/>
            <person name="Strong C."/>
            <person name="Farmer C."/>
            <person name="Delahaunty K."/>
            <person name="Markovic C."/>
            <person name="Hall O."/>
            <person name="Minx P."/>
            <person name="Tomlinson C."/>
            <person name="Mitreva M."/>
            <person name="Hou S."/>
            <person name="Chen J."/>
            <person name="Wollam A."/>
            <person name="Pepin K.H."/>
            <person name="Johnson M."/>
            <person name="Bhonagiri V."/>
            <person name="Zhang X."/>
            <person name="Suruliraj S."/>
            <person name="Warren W."/>
            <person name="Chinwalla A."/>
            <person name="Mardis E.R."/>
            <person name="Wilson R.K."/>
        </authorList>
    </citation>
    <scope>NUCLEOTIDE SEQUENCE [LARGE SCALE GENOMIC DNA]</scope>
    <source>
        <strain evidence="2 3">YIT 11840</strain>
    </source>
</reference>
<keyword evidence="1" id="KW-1133">Transmembrane helix</keyword>
<comment type="caution">
    <text evidence="2">The sequence shown here is derived from an EMBL/GenBank/DDBJ whole genome shotgun (WGS) entry which is preliminary data.</text>
</comment>
<accession>G5SS84</accession>
<feature type="transmembrane region" description="Helical" evidence="1">
    <location>
        <begin position="41"/>
        <end position="58"/>
    </location>
</feature>
<keyword evidence="3" id="KW-1185">Reference proteome</keyword>
<protein>
    <submittedName>
        <fullName evidence="2">Uncharacterized protein</fullName>
    </submittedName>
</protein>
<dbReference type="AlphaFoldDB" id="G5SS84"/>